<dbReference type="HOGENOM" id="CLU_2297316_0_0_1"/>
<dbReference type="AlphaFoldDB" id="Q228R2"/>
<sequence>MDVCLSLNKYKDNIHLLIITISPHEDLLIFSFEGQGPFTNAKILLEKSSIKYQSDSERAINQLKLRNEYAKIQKIQIQENYRNSLMNAKMGVGISYEQEIL</sequence>
<reference evidence="2" key="1">
    <citation type="journal article" date="2006" name="PLoS Biol.">
        <title>Macronuclear genome sequence of the ciliate Tetrahymena thermophila, a model eukaryote.</title>
        <authorList>
            <person name="Eisen J.A."/>
            <person name="Coyne R.S."/>
            <person name="Wu M."/>
            <person name="Wu D."/>
            <person name="Thiagarajan M."/>
            <person name="Wortman J.R."/>
            <person name="Badger J.H."/>
            <person name="Ren Q."/>
            <person name="Amedeo P."/>
            <person name="Jones K.M."/>
            <person name="Tallon L.J."/>
            <person name="Delcher A.L."/>
            <person name="Salzberg S.L."/>
            <person name="Silva J.C."/>
            <person name="Haas B.J."/>
            <person name="Majoros W.H."/>
            <person name="Farzad M."/>
            <person name="Carlton J.M."/>
            <person name="Smith R.K. Jr."/>
            <person name="Garg J."/>
            <person name="Pearlman R.E."/>
            <person name="Karrer K.M."/>
            <person name="Sun L."/>
            <person name="Manning G."/>
            <person name="Elde N.C."/>
            <person name="Turkewitz A.P."/>
            <person name="Asai D.J."/>
            <person name="Wilkes D.E."/>
            <person name="Wang Y."/>
            <person name="Cai H."/>
            <person name="Collins K."/>
            <person name="Stewart B.A."/>
            <person name="Lee S.R."/>
            <person name="Wilamowska K."/>
            <person name="Weinberg Z."/>
            <person name="Ruzzo W.L."/>
            <person name="Wloga D."/>
            <person name="Gaertig J."/>
            <person name="Frankel J."/>
            <person name="Tsao C.-C."/>
            <person name="Gorovsky M.A."/>
            <person name="Keeling P.J."/>
            <person name="Waller R.F."/>
            <person name="Patron N.J."/>
            <person name="Cherry J.M."/>
            <person name="Stover N.A."/>
            <person name="Krieger C.J."/>
            <person name="del Toro C."/>
            <person name="Ryder H.F."/>
            <person name="Williamson S.C."/>
            <person name="Barbeau R.A."/>
            <person name="Hamilton E.P."/>
            <person name="Orias E."/>
        </authorList>
    </citation>
    <scope>NUCLEOTIDE SEQUENCE [LARGE SCALE GENOMIC DNA]</scope>
    <source>
        <strain evidence="2">SB210</strain>
    </source>
</reference>
<proteinExistence type="predicted"/>
<evidence type="ECO:0000313" key="2">
    <source>
        <dbReference type="Proteomes" id="UP000009168"/>
    </source>
</evidence>
<name>Q228R2_TETTS</name>
<protein>
    <submittedName>
        <fullName evidence="1">Uncharacterized protein</fullName>
    </submittedName>
</protein>
<accession>Q228R2</accession>
<organism evidence="1 2">
    <name type="scientific">Tetrahymena thermophila (strain SB210)</name>
    <dbReference type="NCBI Taxonomy" id="312017"/>
    <lineage>
        <taxon>Eukaryota</taxon>
        <taxon>Sar</taxon>
        <taxon>Alveolata</taxon>
        <taxon>Ciliophora</taxon>
        <taxon>Intramacronucleata</taxon>
        <taxon>Oligohymenophorea</taxon>
        <taxon>Hymenostomatida</taxon>
        <taxon>Tetrahymenina</taxon>
        <taxon>Tetrahymenidae</taxon>
        <taxon>Tetrahymena</taxon>
    </lineage>
</organism>
<dbReference type="InParanoid" id="Q228R2"/>
<evidence type="ECO:0000313" key="1">
    <source>
        <dbReference type="EMBL" id="EAR86700.1"/>
    </source>
</evidence>
<gene>
    <name evidence="1" type="ORF">TTHERM_01239400</name>
</gene>
<dbReference type="EMBL" id="GG662858">
    <property type="protein sequence ID" value="EAR86700.1"/>
    <property type="molecule type" value="Genomic_DNA"/>
</dbReference>
<dbReference type="RefSeq" id="XP_977295.1">
    <property type="nucleotide sequence ID" value="XM_972202.1"/>
</dbReference>
<keyword evidence="2" id="KW-1185">Reference proteome</keyword>
<dbReference type="Proteomes" id="UP000009168">
    <property type="component" value="Unassembled WGS sequence"/>
</dbReference>
<dbReference type="KEGG" id="tet:TTHERM_01239400"/>
<dbReference type="GeneID" id="7829092"/>